<reference evidence="2" key="2">
    <citation type="submission" date="2020-05" db="UniProtKB">
        <authorList>
            <consortium name="EnsemblMetazoa"/>
        </authorList>
    </citation>
    <scope>IDENTIFICATION</scope>
    <source>
        <strain evidence="2">A-37</strain>
    </source>
</reference>
<keyword evidence="3" id="KW-1185">Reference proteome</keyword>
<name>A0A182M8D3_9DIPT</name>
<sequence>MPPSSGCTFVPIGSEVVTLGTVIAGVDEWSGIVVGFVGTSPSFVVALRPTKAHTVGDCFLMISKQVVDLLLLALMLLCVVLGATMASRCIRDNSNGEPGCKTKEEIDQGFWRHNYDPTRYWECTKLNERAILRSCQDQAFHPTQLDCVDWDDWEWEPYFLFYTSLHFVPSLLADPCRRQLRHLLQQEDQFLVATHACLEN</sequence>
<dbReference type="PANTHER" id="PTHR20987:SF0">
    <property type="entry name" value="CHITIN-BINDING TYPE-2 DOMAIN-CONTAINING PROTEIN-RELATED"/>
    <property type="match status" value="1"/>
</dbReference>
<organism evidence="2 3">
    <name type="scientific">Anopheles culicifacies</name>
    <dbReference type="NCBI Taxonomy" id="139723"/>
    <lineage>
        <taxon>Eukaryota</taxon>
        <taxon>Metazoa</taxon>
        <taxon>Ecdysozoa</taxon>
        <taxon>Arthropoda</taxon>
        <taxon>Hexapoda</taxon>
        <taxon>Insecta</taxon>
        <taxon>Pterygota</taxon>
        <taxon>Neoptera</taxon>
        <taxon>Endopterygota</taxon>
        <taxon>Diptera</taxon>
        <taxon>Nematocera</taxon>
        <taxon>Culicoidea</taxon>
        <taxon>Culicidae</taxon>
        <taxon>Anophelinae</taxon>
        <taxon>Anopheles</taxon>
        <taxon>culicifacies species complex</taxon>
    </lineage>
</organism>
<dbReference type="PANTHER" id="PTHR20987">
    <property type="entry name" value="CHITIN-BINDING TYPE-2 DOMAIN-CONTAINING PROTEIN-RELATED"/>
    <property type="match status" value="1"/>
</dbReference>
<dbReference type="EMBL" id="AXCM01004850">
    <property type="status" value="NOT_ANNOTATED_CDS"/>
    <property type="molecule type" value="Genomic_DNA"/>
</dbReference>
<dbReference type="Proteomes" id="UP000075883">
    <property type="component" value="Unassembled WGS sequence"/>
</dbReference>
<evidence type="ECO:0000256" key="1">
    <source>
        <dbReference type="SAM" id="Phobius"/>
    </source>
</evidence>
<evidence type="ECO:0000313" key="3">
    <source>
        <dbReference type="Proteomes" id="UP000075883"/>
    </source>
</evidence>
<dbReference type="InterPro" id="IPR036508">
    <property type="entry name" value="Chitin-bd_dom_sf"/>
</dbReference>
<protein>
    <recommendedName>
        <fullName evidence="4">Chitin-binding type-2 domain-containing protein</fullName>
    </recommendedName>
</protein>
<keyword evidence="1" id="KW-0472">Membrane</keyword>
<dbReference type="GO" id="GO:0008061">
    <property type="term" value="F:chitin binding"/>
    <property type="evidence" value="ECO:0007669"/>
    <property type="project" value="InterPro"/>
</dbReference>
<reference evidence="3" key="1">
    <citation type="submission" date="2013-09" db="EMBL/GenBank/DDBJ databases">
        <title>The Genome Sequence of Anopheles culicifacies species A.</title>
        <authorList>
            <consortium name="The Broad Institute Genomics Platform"/>
            <person name="Neafsey D.E."/>
            <person name="Besansky N."/>
            <person name="Howell P."/>
            <person name="Walton C."/>
            <person name="Young S.K."/>
            <person name="Zeng Q."/>
            <person name="Gargeya S."/>
            <person name="Fitzgerald M."/>
            <person name="Haas B."/>
            <person name="Abouelleil A."/>
            <person name="Allen A.W."/>
            <person name="Alvarado L."/>
            <person name="Arachchi H.M."/>
            <person name="Berlin A.M."/>
            <person name="Chapman S.B."/>
            <person name="Gainer-Dewar J."/>
            <person name="Goldberg J."/>
            <person name="Griggs A."/>
            <person name="Gujja S."/>
            <person name="Hansen M."/>
            <person name="Howarth C."/>
            <person name="Imamovic A."/>
            <person name="Ireland A."/>
            <person name="Larimer J."/>
            <person name="McCowan C."/>
            <person name="Murphy C."/>
            <person name="Pearson M."/>
            <person name="Poon T.W."/>
            <person name="Priest M."/>
            <person name="Roberts A."/>
            <person name="Saif S."/>
            <person name="Shea T."/>
            <person name="Sisk P."/>
            <person name="Sykes S."/>
            <person name="Wortman J."/>
            <person name="Nusbaum C."/>
            <person name="Birren B."/>
        </authorList>
    </citation>
    <scope>NUCLEOTIDE SEQUENCE [LARGE SCALE GENOMIC DNA]</scope>
    <source>
        <strain evidence="3">A-37</strain>
    </source>
</reference>
<dbReference type="AlphaFoldDB" id="A0A182M8D3"/>
<evidence type="ECO:0000313" key="2">
    <source>
        <dbReference type="EnsemblMetazoa" id="ACUA012000-PA"/>
    </source>
</evidence>
<keyword evidence="1" id="KW-0812">Transmembrane</keyword>
<keyword evidence="1" id="KW-1133">Transmembrane helix</keyword>
<dbReference type="SUPFAM" id="SSF57625">
    <property type="entry name" value="Invertebrate chitin-binding proteins"/>
    <property type="match status" value="1"/>
</dbReference>
<dbReference type="EnsemblMetazoa" id="ACUA012000-RA">
    <property type="protein sequence ID" value="ACUA012000-PA"/>
    <property type="gene ID" value="ACUA012000"/>
</dbReference>
<dbReference type="VEuPathDB" id="VectorBase:ACUA012000"/>
<accession>A0A182M8D3</accession>
<evidence type="ECO:0008006" key="4">
    <source>
        <dbReference type="Google" id="ProtNLM"/>
    </source>
</evidence>
<feature type="transmembrane region" description="Helical" evidence="1">
    <location>
        <begin position="67"/>
        <end position="86"/>
    </location>
</feature>
<proteinExistence type="predicted"/>